<dbReference type="AlphaFoldDB" id="A0A398BG18"/>
<keyword evidence="2" id="KW-1185">Reference proteome</keyword>
<dbReference type="EMBL" id="QWVT01000001">
    <property type="protein sequence ID" value="RID89012.1"/>
    <property type="molecule type" value="Genomic_DNA"/>
</dbReference>
<evidence type="ECO:0000313" key="1">
    <source>
        <dbReference type="EMBL" id="RID89012.1"/>
    </source>
</evidence>
<dbReference type="OrthoDB" id="2941151at2"/>
<protein>
    <submittedName>
        <fullName evidence="1">Uncharacterized protein</fullName>
    </submittedName>
</protein>
<accession>A0A398BG18</accession>
<proteinExistence type="predicted"/>
<comment type="caution">
    <text evidence="1">The sequence shown here is derived from an EMBL/GenBank/DDBJ whole genome shotgun (WGS) entry which is preliminary data.</text>
</comment>
<organism evidence="1 2">
    <name type="scientific">Mesobacillus zeae</name>
    <dbReference type="NCBI Taxonomy" id="1917180"/>
    <lineage>
        <taxon>Bacteria</taxon>
        <taxon>Bacillati</taxon>
        <taxon>Bacillota</taxon>
        <taxon>Bacilli</taxon>
        <taxon>Bacillales</taxon>
        <taxon>Bacillaceae</taxon>
        <taxon>Mesobacillus</taxon>
    </lineage>
</organism>
<reference evidence="1 2" key="1">
    <citation type="submission" date="2018-08" db="EMBL/GenBank/DDBJ databases">
        <title>Bacillus jemisoniae sp. nov., Bacillus chryseoplanitiae sp. nov., Bacillus resnikiae sp. nov., and Bacillus frankliniae sp. nov., isolated from Viking spacecraft and associated surfaces.</title>
        <authorList>
            <person name="Seuylemezian A."/>
            <person name="Vaishampayan P."/>
        </authorList>
    </citation>
    <scope>NUCLEOTIDE SEQUENCE [LARGE SCALE GENOMIC DNA]</scope>
    <source>
        <strain evidence="1 2">JJ-247</strain>
    </source>
</reference>
<name>A0A398BG18_9BACI</name>
<dbReference type="RefSeq" id="WP_119110924.1">
    <property type="nucleotide sequence ID" value="NZ_CBCSEO010000001.1"/>
</dbReference>
<dbReference type="Proteomes" id="UP000265816">
    <property type="component" value="Unassembled WGS sequence"/>
</dbReference>
<sequence length="60" mass="6932">MKVYKIGKATIYVESALLDMPREEAKKWVADELAKGNPLLKEMERVVNECYRECALNDDL</sequence>
<gene>
    <name evidence="1" type="ORF">D1970_00480</name>
</gene>
<evidence type="ECO:0000313" key="2">
    <source>
        <dbReference type="Proteomes" id="UP000265816"/>
    </source>
</evidence>